<evidence type="ECO:0000313" key="4">
    <source>
        <dbReference type="EMBL" id="ARU61429.1"/>
    </source>
</evidence>
<dbReference type="InterPro" id="IPR000182">
    <property type="entry name" value="GNAT_dom"/>
</dbReference>
<evidence type="ECO:0000256" key="1">
    <source>
        <dbReference type="ARBA" id="ARBA00022679"/>
    </source>
</evidence>
<keyword evidence="1" id="KW-0808">Transferase</keyword>
<keyword evidence="5" id="KW-1185">Reference proteome</keyword>
<sequence>MTIETRKQMNAIEIEDVTALAELVKEYDGLALKLNMDMLKNRRDDVTNDFLCYQDGKLIGFLGMYGFNNKEIEISGMVHPEHRRQGVFTRLYEAAKAESVSRGIASMLFIVEDDARAGQAFAKKIGAEYEFTEYGMDLKNEGKAPQGGEVELVRAATEEDAAFIGQLMATGFGLPADEMKGNMSRDFNNPNKQVYIGKVDGENIAAISIGLGEAGTAFYYGFVVEPEYRGKGYGRYILWTLVKKMQAEGRTRLALEVATENKNALGLYQSVGFELTTAFGYYRLKNNY</sequence>
<evidence type="ECO:0000313" key="5">
    <source>
        <dbReference type="Proteomes" id="UP000195437"/>
    </source>
</evidence>
<dbReference type="RefSeq" id="WP_087456809.1">
    <property type="nucleotide sequence ID" value="NZ_CP021434.1"/>
</dbReference>
<dbReference type="GO" id="GO:0016747">
    <property type="term" value="F:acyltransferase activity, transferring groups other than amino-acyl groups"/>
    <property type="evidence" value="ECO:0007669"/>
    <property type="project" value="InterPro"/>
</dbReference>
<name>A0A1Y0IMZ9_9BACL</name>
<dbReference type="Pfam" id="PF00583">
    <property type="entry name" value="Acetyltransf_1"/>
    <property type="match status" value="2"/>
</dbReference>
<dbReference type="Proteomes" id="UP000195437">
    <property type="component" value="Chromosome"/>
</dbReference>
<proteinExistence type="predicted"/>
<dbReference type="Gene3D" id="3.40.630.30">
    <property type="match status" value="1"/>
</dbReference>
<accession>A0A1Y0IMZ9</accession>
<dbReference type="AlphaFoldDB" id="A0A1Y0IMZ9"/>
<dbReference type="EMBL" id="CP021434">
    <property type="protein sequence ID" value="ARU61429.1"/>
    <property type="molecule type" value="Genomic_DNA"/>
</dbReference>
<feature type="domain" description="N-acetyltransferase" evidence="3">
    <location>
        <begin position="151"/>
        <end position="288"/>
    </location>
</feature>
<dbReference type="CDD" id="cd04301">
    <property type="entry name" value="NAT_SF"/>
    <property type="match status" value="2"/>
</dbReference>
<feature type="domain" description="N-acetyltransferase" evidence="3">
    <location>
        <begin position="1"/>
        <end position="157"/>
    </location>
</feature>
<dbReference type="OrthoDB" id="7163760at2"/>
<evidence type="ECO:0000256" key="2">
    <source>
        <dbReference type="ARBA" id="ARBA00023315"/>
    </source>
</evidence>
<dbReference type="PANTHER" id="PTHR43877">
    <property type="entry name" value="AMINOALKYLPHOSPHONATE N-ACETYLTRANSFERASE-RELATED-RELATED"/>
    <property type="match status" value="1"/>
</dbReference>
<keyword evidence="2" id="KW-0012">Acyltransferase</keyword>
<dbReference type="InterPro" id="IPR016181">
    <property type="entry name" value="Acyl_CoA_acyltransferase"/>
</dbReference>
<dbReference type="InterPro" id="IPR050832">
    <property type="entry name" value="Bact_Acetyltransf"/>
</dbReference>
<dbReference type="PROSITE" id="PS51186">
    <property type="entry name" value="GNAT"/>
    <property type="match status" value="2"/>
</dbReference>
<dbReference type="KEGG" id="tum:CBW65_10750"/>
<reference evidence="5" key="1">
    <citation type="submission" date="2017-05" db="EMBL/GenBank/DDBJ databases">
        <authorList>
            <person name="Sung H."/>
        </authorList>
    </citation>
    <scope>NUCLEOTIDE SEQUENCE [LARGE SCALE GENOMIC DNA]</scope>
    <source>
        <strain evidence="5">AR23208</strain>
    </source>
</reference>
<dbReference type="SUPFAM" id="SSF55729">
    <property type="entry name" value="Acyl-CoA N-acyltransferases (Nat)"/>
    <property type="match status" value="2"/>
</dbReference>
<organism evidence="4 5">
    <name type="scientific">Tumebacillus avium</name>
    <dbReference type="NCBI Taxonomy" id="1903704"/>
    <lineage>
        <taxon>Bacteria</taxon>
        <taxon>Bacillati</taxon>
        <taxon>Bacillota</taxon>
        <taxon>Bacilli</taxon>
        <taxon>Bacillales</taxon>
        <taxon>Alicyclobacillaceae</taxon>
        <taxon>Tumebacillus</taxon>
    </lineage>
</organism>
<protein>
    <recommendedName>
        <fullName evidence="3">N-acetyltransferase domain-containing protein</fullName>
    </recommendedName>
</protein>
<gene>
    <name evidence="4" type="ORF">CBW65_10750</name>
</gene>
<evidence type="ECO:0000259" key="3">
    <source>
        <dbReference type="PROSITE" id="PS51186"/>
    </source>
</evidence>